<dbReference type="EMBL" id="JBEDUW010000002">
    <property type="protein sequence ID" value="KAK9943624.1"/>
    <property type="molecule type" value="Genomic_DNA"/>
</dbReference>
<organism evidence="2 3">
    <name type="scientific">Rubus argutus</name>
    <name type="common">Southern blackberry</name>
    <dbReference type="NCBI Taxonomy" id="59490"/>
    <lineage>
        <taxon>Eukaryota</taxon>
        <taxon>Viridiplantae</taxon>
        <taxon>Streptophyta</taxon>
        <taxon>Embryophyta</taxon>
        <taxon>Tracheophyta</taxon>
        <taxon>Spermatophyta</taxon>
        <taxon>Magnoliopsida</taxon>
        <taxon>eudicotyledons</taxon>
        <taxon>Gunneridae</taxon>
        <taxon>Pentapetalae</taxon>
        <taxon>rosids</taxon>
        <taxon>fabids</taxon>
        <taxon>Rosales</taxon>
        <taxon>Rosaceae</taxon>
        <taxon>Rosoideae</taxon>
        <taxon>Rosoideae incertae sedis</taxon>
        <taxon>Rubus</taxon>
    </lineage>
</organism>
<accession>A0AAW1Y3U8</accession>
<comment type="caution">
    <text evidence="2">The sequence shown here is derived from an EMBL/GenBank/DDBJ whole genome shotgun (WGS) entry which is preliminary data.</text>
</comment>
<feature type="compositionally biased region" description="Basic and acidic residues" evidence="1">
    <location>
        <begin position="1"/>
        <end position="13"/>
    </location>
</feature>
<reference evidence="2 3" key="1">
    <citation type="journal article" date="2023" name="G3 (Bethesda)">
        <title>A chromosome-length genome assembly and annotation of blackberry (Rubus argutus, cv. 'Hillquist').</title>
        <authorList>
            <person name="Bruna T."/>
            <person name="Aryal R."/>
            <person name="Dudchenko O."/>
            <person name="Sargent D.J."/>
            <person name="Mead D."/>
            <person name="Buti M."/>
            <person name="Cavallini A."/>
            <person name="Hytonen T."/>
            <person name="Andres J."/>
            <person name="Pham M."/>
            <person name="Weisz D."/>
            <person name="Mascagni F."/>
            <person name="Usai G."/>
            <person name="Natali L."/>
            <person name="Bassil N."/>
            <person name="Fernandez G.E."/>
            <person name="Lomsadze A."/>
            <person name="Armour M."/>
            <person name="Olukolu B."/>
            <person name="Poorten T."/>
            <person name="Britton C."/>
            <person name="Davik J."/>
            <person name="Ashrafi H."/>
            <person name="Aiden E.L."/>
            <person name="Borodovsky M."/>
            <person name="Worthington M."/>
        </authorList>
    </citation>
    <scope>NUCLEOTIDE SEQUENCE [LARGE SCALE GENOMIC DNA]</scope>
    <source>
        <strain evidence="2">PI 553951</strain>
    </source>
</reference>
<dbReference type="AlphaFoldDB" id="A0AAW1Y3U8"/>
<evidence type="ECO:0000256" key="1">
    <source>
        <dbReference type="SAM" id="MobiDB-lite"/>
    </source>
</evidence>
<feature type="region of interest" description="Disordered" evidence="1">
    <location>
        <begin position="1"/>
        <end position="114"/>
    </location>
</feature>
<name>A0AAW1Y3U8_RUBAR</name>
<protein>
    <submittedName>
        <fullName evidence="2">Uncharacterized protein</fullName>
    </submittedName>
</protein>
<feature type="compositionally biased region" description="Polar residues" evidence="1">
    <location>
        <begin position="29"/>
        <end position="42"/>
    </location>
</feature>
<evidence type="ECO:0000313" key="2">
    <source>
        <dbReference type="EMBL" id="KAK9943624.1"/>
    </source>
</evidence>
<dbReference type="Proteomes" id="UP001457282">
    <property type="component" value="Unassembled WGS sequence"/>
</dbReference>
<sequence length="114" mass="12397">MSEKQSDNGGEHEGQEEDVQQETVEAKSGTESSAHPEQSNVEAESAPPPPEISRSHKPLEGLTTRKSLNRSVFSKPKSRFGEQPAPIDSSVLEETSLEQVGADFTSFKEGSPMR</sequence>
<evidence type="ECO:0000313" key="3">
    <source>
        <dbReference type="Proteomes" id="UP001457282"/>
    </source>
</evidence>
<keyword evidence="3" id="KW-1185">Reference proteome</keyword>
<gene>
    <name evidence="2" type="ORF">M0R45_009227</name>
</gene>
<proteinExistence type="predicted"/>